<dbReference type="RefSeq" id="WP_107570347.1">
    <property type="nucleotide sequence ID" value="NZ_PYYB01000002.1"/>
</dbReference>
<keyword evidence="3" id="KW-1185">Reference proteome</keyword>
<evidence type="ECO:0000313" key="2">
    <source>
        <dbReference type="EMBL" id="PTL56628.1"/>
    </source>
</evidence>
<dbReference type="EMBL" id="PYYB01000002">
    <property type="protein sequence ID" value="PTL56628.1"/>
    <property type="molecule type" value="Genomic_DNA"/>
</dbReference>
<reference evidence="2 3" key="1">
    <citation type="submission" date="2018-03" db="EMBL/GenBank/DDBJ databases">
        <title>Aquarubrobacter algicola gen. nov., sp. nov., a novel actinobacterium isolated from shallow eutrophic lake during the end of cyanobacterial harmful algal blooms.</title>
        <authorList>
            <person name="Chun S.J."/>
        </authorList>
    </citation>
    <scope>NUCLEOTIDE SEQUENCE [LARGE SCALE GENOMIC DNA]</scope>
    <source>
        <strain evidence="2 3">Seoho-28</strain>
    </source>
</reference>
<protein>
    <recommendedName>
        <fullName evidence="4">Bacterial Ig-like domain-containing protein</fullName>
    </recommendedName>
</protein>
<sequence length="90" mass="9891">MQRPSTGRRVGKTCARPTRANRRRSACTRWTGIGATITRRNLTAGPQTVRFTGRWGRTVLRAGRYRARITATDGVGNTSKVATATFRVVG</sequence>
<gene>
    <name evidence="2" type="ORF">C7Y72_16915</name>
</gene>
<proteinExistence type="predicted"/>
<organism evidence="2 3">
    <name type="scientific">Paraconexibacter algicola</name>
    <dbReference type="NCBI Taxonomy" id="2133960"/>
    <lineage>
        <taxon>Bacteria</taxon>
        <taxon>Bacillati</taxon>
        <taxon>Actinomycetota</taxon>
        <taxon>Thermoleophilia</taxon>
        <taxon>Solirubrobacterales</taxon>
        <taxon>Paraconexibacteraceae</taxon>
        <taxon>Paraconexibacter</taxon>
    </lineage>
</organism>
<accession>A0A2T4UFT0</accession>
<feature type="region of interest" description="Disordered" evidence="1">
    <location>
        <begin position="1"/>
        <end position="24"/>
    </location>
</feature>
<evidence type="ECO:0000313" key="3">
    <source>
        <dbReference type="Proteomes" id="UP000240739"/>
    </source>
</evidence>
<name>A0A2T4UFT0_9ACTN</name>
<dbReference type="AlphaFoldDB" id="A0A2T4UFT0"/>
<evidence type="ECO:0000256" key="1">
    <source>
        <dbReference type="SAM" id="MobiDB-lite"/>
    </source>
</evidence>
<dbReference type="Proteomes" id="UP000240739">
    <property type="component" value="Unassembled WGS sequence"/>
</dbReference>
<comment type="caution">
    <text evidence="2">The sequence shown here is derived from an EMBL/GenBank/DDBJ whole genome shotgun (WGS) entry which is preliminary data.</text>
</comment>
<evidence type="ECO:0008006" key="4">
    <source>
        <dbReference type="Google" id="ProtNLM"/>
    </source>
</evidence>